<organism evidence="2">
    <name type="scientific">human gut metagenome</name>
    <dbReference type="NCBI Taxonomy" id="408170"/>
    <lineage>
        <taxon>unclassified sequences</taxon>
        <taxon>metagenomes</taxon>
        <taxon>organismal metagenomes</taxon>
    </lineage>
</organism>
<accession>K1T398</accession>
<keyword evidence="1" id="KW-1133">Transmembrane helix</keyword>
<feature type="transmembrane region" description="Helical" evidence="1">
    <location>
        <begin position="6"/>
        <end position="25"/>
    </location>
</feature>
<evidence type="ECO:0000313" key="2">
    <source>
        <dbReference type="EMBL" id="EKC62044.1"/>
    </source>
</evidence>
<name>K1T398_9ZZZZ</name>
<proteinExistence type="predicted"/>
<feature type="transmembrane region" description="Helical" evidence="1">
    <location>
        <begin position="37"/>
        <end position="58"/>
    </location>
</feature>
<evidence type="ECO:0000256" key="1">
    <source>
        <dbReference type="SAM" id="Phobius"/>
    </source>
</evidence>
<comment type="caution">
    <text evidence="2">The sequence shown here is derived from an EMBL/GenBank/DDBJ whole genome shotgun (WGS) entry which is preliminary data.</text>
</comment>
<dbReference type="EMBL" id="AJWZ01005631">
    <property type="protein sequence ID" value="EKC62044.1"/>
    <property type="molecule type" value="Genomic_DNA"/>
</dbReference>
<dbReference type="InterPro" id="IPR010001">
    <property type="entry name" value="BofA"/>
</dbReference>
<keyword evidence="1" id="KW-0472">Membrane</keyword>
<keyword evidence="1" id="KW-0812">Transmembrane</keyword>
<gene>
    <name evidence="2" type="ORF">OBE_08172</name>
</gene>
<dbReference type="Pfam" id="PF07441">
    <property type="entry name" value="BofA"/>
    <property type="match status" value="1"/>
</dbReference>
<sequence>MSQTLTDILVVIAAVFLVWLVIRLFRKPIRWILKLLLNTAIGFAALFLLNFFGSAIGITLGLNWINALVIGVTGFPGLVLLLLIKYLF</sequence>
<protein>
    <submittedName>
        <fullName evidence="2">SigmaK-factor processing regulatory BofA</fullName>
    </submittedName>
</protein>
<dbReference type="AlphaFoldDB" id="K1T398"/>
<reference evidence="2" key="1">
    <citation type="journal article" date="2013" name="Environ. Microbiol.">
        <title>Microbiota from the distal guts of lean and obese adolescents exhibit partial functional redundancy besides clear differences in community structure.</title>
        <authorList>
            <person name="Ferrer M."/>
            <person name="Ruiz A."/>
            <person name="Lanza F."/>
            <person name="Haange S.B."/>
            <person name="Oberbach A."/>
            <person name="Till H."/>
            <person name="Bargiela R."/>
            <person name="Campoy C."/>
            <person name="Segura M.T."/>
            <person name="Richter M."/>
            <person name="von Bergen M."/>
            <person name="Seifert J."/>
            <person name="Suarez A."/>
        </authorList>
    </citation>
    <scope>NUCLEOTIDE SEQUENCE</scope>
</reference>
<dbReference type="NCBIfam" id="TIGR02862">
    <property type="entry name" value="spore_BofA"/>
    <property type="match status" value="1"/>
</dbReference>
<feature type="transmembrane region" description="Helical" evidence="1">
    <location>
        <begin position="64"/>
        <end position="84"/>
    </location>
</feature>